<feature type="transmembrane region" description="Helical" evidence="7">
    <location>
        <begin position="285"/>
        <end position="307"/>
    </location>
</feature>
<feature type="transmembrane region" description="Helical" evidence="7">
    <location>
        <begin position="99"/>
        <end position="122"/>
    </location>
</feature>
<evidence type="ECO:0000256" key="3">
    <source>
        <dbReference type="ARBA" id="ARBA00022475"/>
    </source>
</evidence>
<dbReference type="SUPFAM" id="SSF161098">
    <property type="entry name" value="MetI-like"/>
    <property type="match status" value="1"/>
</dbReference>
<dbReference type="AlphaFoldDB" id="A0A918S303"/>
<feature type="transmembrane region" description="Helical" evidence="7">
    <location>
        <begin position="243"/>
        <end position="265"/>
    </location>
</feature>
<protein>
    <submittedName>
        <fullName evidence="9">ABC transporter permease</fullName>
    </submittedName>
</protein>
<dbReference type="InterPro" id="IPR000515">
    <property type="entry name" value="MetI-like"/>
</dbReference>
<keyword evidence="6 7" id="KW-0472">Membrane</keyword>
<evidence type="ECO:0000256" key="5">
    <source>
        <dbReference type="ARBA" id="ARBA00022989"/>
    </source>
</evidence>
<dbReference type="GO" id="GO:0071916">
    <property type="term" value="F:dipeptide transmembrane transporter activity"/>
    <property type="evidence" value="ECO:0007669"/>
    <property type="project" value="TreeGrafter"/>
</dbReference>
<comment type="similarity">
    <text evidence="7">Belongs to the binding-protein-dependent transport system permease family.</text>
</comment>
<dbReference type="GO" id="GO:0005886">
    <property type="term" value="C:plasma membrane"/>
    <property type="evidence" value="ECO:0007669"/>
    <property type="project" value="UniProtKB-SubCell"/>
</dbReference>
<organism evidence="9 10">
    <name type="scientific">Devosia pacifica</name>
    <dbReference type="NCBI Taxonomy" id="1335967"/>
    <lineage>
        <taxon>Bacteria</taxon>
        <taxon>Pseudomonadati</taxon>
        <taxon>Pseudomonadota</taxon>
        <taxon>Alphaproteobacteria</taxon>
        <taxon>Hyphomicrobiales</taxon>
        <taxon>Devosiaceae</taxon>
        <taxon>Devosia</taxon>
    </lineage>
</organism>
<accession>A0A918S303</accession>
<dbReference type="InterPro" id="IPR045621">
    <property type="entry name" value="BPD_transp_1_N"/>
</dbReference>
<evidence type="ECO:0000256" key="4">
    <source>
        <dbReference type="ARBA" id="ARBA00022692"/>
    </source>
</evidence>
<evidence type="ECO:0000313" key="10">
    <source>
        <dbReference type="Proteomes" id="UP000646579"/>
    </source>
</evidence>
<comment type="caution">
    <text evidence="9">The sequence shown here is derived from an EMBL/GenBank/DDBJ whole genome shotgun (WGS) entry which is preliminary data.</text>
</comment>
<evidence type="ECO:0000313" key="9">
    <source>
        <dbReference type="EMBL" id="GHA19177.1"/>
    </source>
</evidence>
<sequence length="318" mass="34433">MWIYAIQRTLYAIPIAVGVSIICFGLVYLAPGDPIQSLLPPDATVEDVAMIRRLYGLDQPLPIQYLEWLMRALTGDLGTSLQTNRPVSYEVFNALGNTLSIAIGAVLLAFILAFALGTLAAYNRGKLIDKFATGISAVGISIPNYWLAIVLVIVFAVTFRVLPATGMGSGGSETFNWFDWNQVKYAVLPMLTLAMIPLGVVTRSTRSAVADTLGQDFVQMLRAKGLSNVAILTHAVRNALPQILAVMGLQLGYLIGGSILIETIFTWPGTGFLMSKAILTRDIPLLQGTILVLALSFVLINLVVDLLQTLVDPRIKRA</sequence>
<gene>
    <name evidence="9" type="ORF">GCM10007989_13330</name>
</gene>
<proteinExistence type="inferred from homology"/>
<feature type="transmembrane region" description="Helical" evidence="7">
    <location>
        <begin position="12"/>
        <end position="30"/>
    </location>
</feature>
<reference evidence="9" key="2">
    <citation type="submission" date="2020-09" db="EMBL/GenBank/DDBJ databases">
        <authorList>
            <person name="Sun Q."/>
            <person name="Kim S."/>
        </authorList>
    </citation>
    <scope>NUCLEOTIDE SEQUENCE</scope>
    <source>
        <strain evidence="9">KCTC 32437</strain>
    </source>
</reference>
<feature type="transmembrane region" description="Helical" evidence="7">
    <location>
        <begin position="143"/>
        <end position="162"/>
    </location>
</feature>
<evidence type="ECO:0000256" key="6">
    <source>
        <dbReference type="ARBA" id="ARBA00023136"/>
    </source>
</evidence>
<keyword evidence="10" id="KW-1185">Reference proteome</keyword>
<evidence type="ECO:0000259" key="8">
    <source>
        <dbReference type="PROSITE" id="PS50928"/>
    </source>
</evidence>
<evidence type="ECO:0000256" key="1">
    <source>
        <dbReference type="ARBA" id="ARBA00004651"/>
    </source>
</evidence>
<dbReference type="EMBL" id="BMZE01000001">
    <property type="protein sequence ID" value="GHA19177.1"/>
    <property type="molecule type" value="Genomic_DNA"/>
</dbReference>
<feature type="domain" description="ABC transmembrane type-1" evidence="8">
    <location>
        <begin position="95"/>
        <end position="308"/>
    </location>
</feature>
<name>A0A918S303_9HYPH</name>
<dbReference type="PANTHER" id="PTHR43163:SF6">
    <property type="entry name" value="DIPEPTIDE TRANSPORT SYSTEM PERMEASE PROTEIN DPPB-RELATED"/>
    <property type="match status" value="1"/>
</dbReference>
<keyword evidence="3" id="KW-1003">Cell membrane</keyword>
<reference evidence="9" key="1">
    <citation type="journal article" date="2014" name="Int. J. Syst. Evol. Microbiol.">
        <title>Complete genome sequence of Corynebacterium casei LMG S-19264T (=DSM 44701T), isolated from a smear-ripened cheese.</title>
        <authorList>
            <consortium name="US DOE Joint Genome Institute (JGI-PGF)"/>
            <person name="Walter F."/>
            <person name="Albersmeier A."/>
            <person name="Kalinowski J."/>
            <person name="Ruckert C."/>
        </authorList>
    </citation>
    <scope>NUCLEOTIDE SEQUENCE</scope>
    <source>
        <strain evidence="9">KCTC 32437</strain>
    </source>
</reference>
<dbReference type="Pfam" id="PF19300">
    <property type="entry name" value="BPD_transp_1_N"/>
    <property type="match status" value="1"/>
</dbReference>
<keyword evidence="4 7" id="KW-0812">Transmembrane</keyword>
<dbReference type="PROSITE" id="PS50928">
    <property type="entry name" value="ABC_TM1"/>
    <property type="match status" value="1"/>
</dbReference>
<dbReference type="Pfam" id="PF00528">
    <property type="entry name" value="BPD_transp_1"/>
    <property type="match status" value="1"/>
</dbReference>
<comment type="subcellular location">
    <subcellularLocation>
        <location evidence="1 7">Cell membrane</location>
        <topology evidence="1 7">Multi-pass membrane protein</topology>
    </subcellularLocation>
</comment>
<evidence type="ECO:0000256" key="7">
    <source>
        <dbReference type="RuleBase" id="RU363032"/>
    </source>
</evidence>
<dbReference type="PANTHER" id="PTHR43163">
    <property type="entry name" value="DIPEPTIDE TRANSPORT SYSTEM PERMEASE PROTEIN DPPB-RELATED"/>
    <property type="match status" value="1"/>
</dbReference>
<dbReference type="Proteomes" id="UP000646579">
    <property type="component" value="Unassembled WGS sequence"/>
</dbReference>
<feature type="transmembrane region" description="Helical" evidence="7">
    <location>
        <begin position="182"/>
        <end position="201"/>
    </location>
</feature>
<dbReference type="RefSeq" id="WP_189424475.1">
    <property type="nucleotide sequence ID" value="NZ_BMZE01000001.1"/>
</dbReference>
<evidence type="ECO:0000256" key="2">
    <source>
        <dbReference type="ARBA" id="ARBA00022448"/>
    </source>
</evidence>
<keyword evidence="2 7" id="KW-0813">Transport</keyword>
<keyword evidence="5 7" id="KW-1133">Transmembrane helix</keyword>
<dbReference type="Gene3D" id="1.10.3720.10">
    <property type="entry name" value="MetI-like"/>
    <property type="match status" value="1"/>
</dbReference>
<dbReference type="InterPro" id="IPR035906">
    <property type="entry name" value="MetI-like_sf"/>
</dbReference>